<reference evidence="3" key="2">
    <citation type="submission" date="2007-04" db="EMBL/GenBank/DDBJ databases">
        <title>The genome of the human body louse.</title>
        <authorList>
            <consortium name="The Human Body Louse Genome Consortium"/>
            <person name="Kirkness E."/>
            <person name="Walenz B."/>
            <person name="Hass B."/>
            <person name="Bruggner R."/>
            <person name="Strausberg R."/>
        </authorList>
    </citation>
    <scope>NUCLEOTIDE SEQUENCE</scope>
    <source>
        <strain evidence="3">USDA</strain>
    </source>
</reference>
<dbReference type="eggNOG" id="ENOG502SA3G">
    <property type="taxonomic scope" value="Eukaryota"/>
</dbReference>
<dbReference type="GO" id="GO:0031012">
    <property type="term" value="C:extracellular matrix"/>
    <property type="evidence" value="ECO:0007669"/>
    <property type="project" value="TreeGrafter"/>
</dbReference>
<dbReference type="RefSeq" id="XP_002428129.1">
    <property type="nucleotide sequence ID" value="XM_002428084.1"/>
</dbReference>
<dbReference type="PANTHER" id="PTHR12236:SF79">
    <property type="entry name" value="CUTICULAR PROTEIN 50CB-RELATED"/>
    <property type="match status" value="1"/>
</dbReference>
<sequence length="351" mass="40100">MENCINQNRKKLIFNKRVIFPIALAVPGNELLPERYLKPRDFNYHPYTDVGIPAALKKQLNLNNPYVVVEKLRSRQNQNNYVDGGILYYPTHTSAVPTKQIETNEINKYDTDPASNLPKNYAFTYTGKNQLSGDDFSHSQAHNGKATRGQYRVKLPDGRTQVVSYTADHKGYRADVQYEEQGDKYYNRNEYESLQHEPETPRKLPEILPQTYNNHPIILSEKIIPITNGRESLRPEYLSNPINFTPLQIRSHNGAVKILIQPHGNQSPNYKSQYSPTLQVTGTPAGTYHQPSYVSSTLPPQHITQQYVSFAPSTQIYNYQNLPIHSSTAVPQQQHEYLVTPRPIYGNTGTK</sequence>
<dbReference type="PROSITE" id="PS51155">
    <property type="entry name" value="CHIT_BIND_RR_2"/>
    <property type="match status" value="1"/>
</dbReference>
<reference evidence="3" key="1">
    <citation type="submission" date="2007-04" db="EMBL/GenBank/DDBJ databases">
        <title>Annotation of Pediculus humanus corporis strain USDA.</title>
        <authorList>
            <person name="Kirkness E."/>
            <person name="Hannick L."/>
            <person name="Hass B."/>
            <person name="Bruggner R."/>
            <person name="Lawson D."/>
            <person name="Bidwell S."/>
            <person name="Joardar V."/>
            <person name="Caler E."/>
            <person name="Walenz B."/>
            <person name="Inman J."/>
            <person name="Schobel S."/>
            <person name="Galinsky K."/>
            <person name="Amedeo P."/>
            <person name="Strausberg R."/>
        </authorList>
    </citation>
    <scope>NUCLEOTIDE SEQUENCE</scope>
    <source>
        <strain evidence="3">USDA</strain>
    </source>
</reference>
<dbReference type="HOGENOM" id="CLU_790636_0_0_1"/>
<dbReference type="PANTHER" id="PTHR12236">
    <property type="entry name" value="STRUCTURAL CONTITUENT OF CUTICLE"/>
    <property type="match status" value="1"/>
</dbReference>
<accession>E0VPT5</accession>
<dbReference type="GO" id="GO:0005615">
    <property type="term" value="C:extracellular space"/>
    <property type="evidence" value="ECO:0007669"/>
    <property type="project" value="TreeGrafter"/>
</dbReference>
<dbReference type="EnsemblMetazoa" id="PHUM364120-RA">
    <property type="protein sequence ID" value="PHUM364120-PA"/>
    <property type="gene ID" value="PHUM364120"/>
</dbReference>
<dbReference type="VEuPathDB" id="VectorBase:PHUM364120"/>
<dbReference type="EMBL" id="DS235371">
    <property type="protein sequence ID" value="EEB15391.1"/>
    <property type="molecule type" value="Genomic_DNA"/>
</dbReference>
<evidence type="ECO:0000313" key="5">
    <source>
        <dbReference type="Proteomes" id="UP000009046"/>
    </source>
</evidence>
<dbReference type="KEGG" id="phu:Phum_PHUM364120"/>
<dbReference type="EMBL" id="AAZO01004234">
    <property type="status" value="NOT_ANNOTATED_CDS"/>
    <property type="molecule type" value="Genomic_DNA"/>
</dbReference>
<dbReference type="InterPro" id="IPR031311">
    <property type="entry name" value="CHIT_BIND_RR_consensus"/>
</dbReference>
<protein>
    <submittedName>
        <fullName evidence="3 4">Structural constituent of cuticle, putative</fullName>
    </submittedName>
</protein>
<dbReference type="InterPro" id="IPR051217">
    <property type="entry name" value="Insect_Cuticle_Struc_Prot"/>
</dbReference>
<dbReference type="Pfam" id="PF00379">
    <property type="entry name" value="Chitin_bind_4"/>
    <property type="match status" value="1"/>
</dbReference>
<evidence type="ECO:0000256" key="2">
    <source>
        <dbReference type="PROSITE-ProRule" id="PRU00497"/>
    </source>
</evidence>
<dbReference type="InterPro" id="IPR000618">
    <property type="entry name" value="Insect_cuticle"/>
</dbReference>
<evidence type="ECO:0000313" key="4">
    <source>
        <dbReference type="EnsemblMetazoa" id="PHUM364120-PA"/>
    </source>
</evidence>
<dbReference type="AlphaFoldDB" id="E0VPT5"/>
<dbReference type="InParanoid" id="E0VPT5"/>
<dbReference type="OrthoDB" id="6382199at2759"/>
<organism>
    <name type="scientific">Pediculus humanus subsp. corporis</name>
    <name type="common">Body louse</name>
    <dbReference type="NCBI Taxonomy" id="121224"/>
    <lineage>
        <taxon>Eukaryota</taxon>
        <taxon>Metazoa</taxon>
        <taxon>Ecdysozoa</taxon>
        <taxon>Arthropoda</taxon>
        <taxon>Hexapoda</taxon>
        <taxon>Insecta</taxon>
        <taxon>Pterygota</taxon>
        <taxon>Neoptera</taxon>
        <taxon>Paraneoptera</taxon>
        <taxon>Psocodea</taxon>
        <taxon>Troctomorpha</taxon>
        <taxon>Phthiraptera</taxon>
        <taxon>Anoplura</taxon>
        <taxon>Pediculidae</taxon>
        <taxon>Pediculus</taxon>
    </lineage>
</organism>
<dbReference type="CTD" id="8233450"/>
<reference evidence="4" key="3">
    <citation type="submission" date="2021-02" db="UniProtKB">
        <authorList>
            <consortium name="EnsemblMetazoa"/>
        </authorList>
    </citation>
    <scope>IDENTIFICATION</scope>
    <source>
        <strain evidence="4">USDA</strain>
    </source>
</reference>
<dbReference type="GO" id="GO:0042302">
    <property type="term" value="F:structural constituent of cuticle"/>
    <property type="evidence" value="ECO:0007669"/>
    <property type="project" value="UniProtKB-UniRule"/>
</dbReference>
<keyword evidence="1 2" id="KW-0193">Cuticle</keyword>
<dbReference type="Proteomes" id="UP000009046">
    <property type="component" value="Unassembled WGS sequence"/>
</dbReference>
<evidence type="ECO:0000313" key="3">
    <source>
        <dbReference type="EMBL" id="EEB15391.1"/>
    </source>
</evidence>
<proteinExistence type="predicted"/>
<keyword evidence="5" id="KW-1185">Reference proteome</keyword>
<dbReference type="PROSITE" id="PS00233">
    <property type="entry name" value="CHIT_BIND_RR_1"/>
    <property type="match status" value="1"/>
</dbReference>
<gene>
    <name evidence="4" type="primary">8233450</name>
    <name evidence="3" type="ORF">Phum_PHUM364120</name>
</gene>
<name>E0VPT5_PEDHC</name>
<dbReference type="GeneID" id="8233450"/>
<evidence type="ECO:0000256" key="1">
    <source>
        <dbReference type="ARBA" id="ARBA00022460"/>
    </source>
</evidence>